<evidence type="ECO:0000313" key="4">
    <source>
        <dbReference type="Proteomes" id="UP000324705"/>
    </source>
</evidence>
<sequence>MDIEGMEFLLDAVDRFPVWEEFADNLDHIDPVPLMYLLDNGAANQDIRQGDVDSGITEMVCDGVLTDAQVGGQRRRDESPTRSAQSTGRVNPQAPGWTKRLRLGSVPPDRVPCPSRMSALELSMRKYAEQPDKNVVRPELGLSFDSLGEAYDFYNLYSWEICFGIRYGKSRLNAERTKSIQEIVCGCSVSGLSVSD</sequence>
<dbReference type="Proteomes" id="UP000324705">
    <property type="component" value="Chromosome 2B"/>
</dbReference>
<accession>A0A9R1PF81</accession>
<feature type="compositionally biased region" description="Polar residues" evidence="1">
    <location>
        <begin position="81"/>
        <end position="90"/>
    </location>
</feature>
<dbReference type="EMBL" id="LT934114">
    <property type="protein sequence ID" value="VAH42205.1"/>
    <property type="molecule type" value="Genomic_DNA"/>
</dbReference>
<evidence type="ECO:0000256" key="1">
    <source>
        <dbReference type="SAM" id="MobiDB-lite"/>
    </source>
</evidence>
<evidence type="ECO:0000313" key="3">
    <source>
        <dbReference type="EMBL" id="VAH42205.1"/>
    </source>
</evidence>
<dbReference type="AlphaFoldDB" id="A0A9R1PF81"/>
<proteinExistence type="predicted"/>
<dbReference type="PANTHER" id="PTHR47482">
    <property type="entry name" value="OS11G0632001 PROTEIN"/>
    <property type="match status" value="1"/>
</dbReference>
<keyword evidence="4" id="KW-1185">Reference proteome</keyword>
<reference evidence="3 4" key="1">
    <citation type="submission" date="2017-09" db="EMBL/GenBank/DDBJ databases">
        <authorList>
            <consortium name="International Durum Wheat Genome Sequencing Consortium (IDWGSC)"/>
            <person name="Milanesi L."/>
        </authorList>
    </citation>
    <scope>NUCLEOTIDE SEQUENCE [LARGE SCALE GENOMIC DNA]</scope>
    <source>
        <strain evidence="4">cv. Svevo</strain>
    </source>
</reference>
<dbReference type="Gramene" id="TRITD2Av1G060740.1">
    <property type="protein sequence ID" value="TRITD2Av1G060740.1"/>
    <property type="gene ID" value="TRITD2Av1G060740"/>
</dbReference>
<protein>
    <submittedName>
        <fullName evidence="2 3">Uncharacterized protein</fullName>
    </submittedName>
</protein>
<dbReference type="Proteomes" id="UP000324705">
    <property type="component" value="Chromosome 2A"/>
</dbReference>
<organism evidence="3 4">
    <name type="scientific">Triticum turgidum subsp. durum</name>
    <name type="common">Durum wheat</name>
    <name type="synonym">Triticum durum</name>
    <dbReference type="NCBI Taxonomy" id="4567"/>
    <lineage>
        <taxon>Eukaryota</taxon>
        <taxon>Viridiplantae</taxon>
        <taxon>Streptophyta</taxon>
        <taxon>Embryophyta</taxon>
        <taxon>Tracheophyta</taxon>
        <taxon>Spermatophyta</taxon>
        <taxon>Magnoliopsida</taxon>
        <taxon>Liliopsida</taxon>
        <taxon>Poales</taxon>
        <taxon>Poaceae</taxon>
        <taxon>BOP clade</taxon>
        <taxon>Pooideae</taxon>
        <taxon>Triticodae</taxon>
        <taxon>Triticeae</taxon>
        <taxon>Triticinae</taxon>
        <taxon>Triticum</taxon>
    </lineage>
</organism>
<feature type="region of interest" description="Disordered" evidence="1">
    <location>
        <begin position="67"/>
        <end position="96"/>
    </location>
</feature>
<gene>
    <name evidence="2" type="ORF">TRITD_2Av1G060740</name>
    <name evidence="3" type="ORF">TRITD_2Bv1G036860</name>
</gene>
<name>A0A9R1PF81_TRITD</name>
<dbReference type="OMA" id="HIDPVPM"/>
<dbReference type="EMBL" id="LT934113">
    <property type="protein sequence ID" value="VAH28249.1"/>
    <property type="molecule type" value="Genomic_DNA"/>
</dbReference>
<dbReference type="PANTHER" id="PTHR47482:SF5">
    <property type="entry name" value="FAR1 DOMAIN-CONTAINING PROTEIN"/>
    <property type="match status" value="1"/>
</dbReference>
<dbReference type="Gramene" id="TRITD2Bv1G036860.2">
    <property type="protein sequence ID" value="TRITD2Bv1G036860.2"/>
    <property type="gene ID" value="TRITD2Bv1G036860"/>
</dbReference>
<evidence type="ECO:0000313" key="2">
    <source>
        <dbReference type="EMBL" id="VAH28249.1"/>
    </source>
</evidence>